<keyword evidence="3 7" id="KW-0808">Transferase</keyword>
<name>A0A1E5L7V2_9FIRM</name>
<dbReference type="STRING" id="1390249.BHU72_14820"/>
<dbReference type="InterPro" id="IPR002295">
    <property type="entry name" value="N4/N6-MTase_EcoPI_Mod-like"/>
</dbReference>
<evidence type="ECO:0000256" key="4">
    <source>
        <dbReference type="ARBA" id="ARBA00022691"/>
    </source>
</evidence>
<dbReference type="OrthoDB" id="9800801at2"/>
<dbReference type="GO" id="GO:0008170">
    <property type="term" value="F:N-methyltransferase activity"/>
    <property type="evidence" value="ECO:0007669"/>
    <property type="project" value="InterPro"/>
</dbReference>
<dbReference type="Proteomes" id="UP000095255">
    <property type="component" value="Unassembled WGS sequence"/>
</dbReference>
<dbReference type="Pfam" id="PF01555">
    <property type="entry name" value="N6_N4_Mtase"/>
    <property type="match status" value="1"/>
</dbReference>
<keyword evidence="8" id="KW-1185">Reference proteome</keyword>
<evidence type="ECO:0000256" key="3">
    <source>
        <dbReference type="ARBA" id="ARBA00022679"/>
    </source>
</evidence>
<protein>
    <submittedName>
        <fullName evidence="7">Adenine methyltransferase</fullName>
    </submittedName>
</protein>
<dbReference type="PROSITE" id="PS00092">
    <property type="entry name" value="N6_MTASE"/>
    <property type="match status" value="1"/>
</dbReference>
<accession>A0A1E5L7V2</accession>
<evidence type="ECO:0000256" key="1">
    <source>
        <dbReference type="ARBA" id="ARBA00006594"/>
    </source>
</evidence>
<evidence type="ECO:0000256" key="5">
    <source>
        <dbReference type="ARBA" id="ARBA00022747"/>
    </source>
</evidence>
<comment type="similarity">
    <text evidence="1">Belongs to the N(4)/N(6)-methyltransferase family.</text>
</comment>
<keyword evidence="2 7" id="KW-0489">Methyltransferase</keyword>
<keyword evidence="5" id="KW-0680">Restriction system</keyword>
<dbReference type="Gene3D" id="3.40.50.150">
    <property type="entry name" value="Vaccinia Virus protein VP39"/>
    <property type="match status" value="1"/>
</dbReference>
<dbReference type="AlphaFoldDB" id="A0A1E5L7V2"/>
<feature type="domain" description="DNA methylase N-4/N-6" evidence="6">
    <location>
        <begin position="24"/>
        <end position="223"/>
    </location>
</feature>
<dbReference type="InterPro" id="IPR002052">
    <property type="entry name" value="DNA_methylase_N6_adenine_CS"/>
</dbReference>
<gene>
    <name evidence="7" type="ORF">BHU72_14820</name>
</gene>
<sequence>MNNYKIYNIDCVHGSKEQIPEESVDLIIADPPFNLAFGGTTQTKTGKPRFSITQNDNLEFKEYMRFTLKWLNEAYRILKKRRHIYVFIDWRMYAYLSLWMKRAGFIIKNLIVWDKQHIGLGHHYRFQHEFLIFAVKSKDKNRRTKCRSTSDIWRIPKISNHKLTHPYEKPVELMDKIIINSTEESELVVDFFAGCGTVLSACINNNRDCIAFEIDSYFYDLMKRKFPELE</sequence>
<proteinExistence type="inferred from homology"/>
<dbReference type="RefSeq" id="WP_069701624.1">
    <property type="nucleotide sequence ID" value="NZ_MJAT01000009.1"/>
</dbReference>
<comment type="caution">
    <text evidence="7">The sequence shown here is derived from an EMBL/GenBank/DDBJ whole genome shotgun (WGS) entry which is preliminary data.</text>
</comment>
<keyword evidence="4" id="KW-0949">S-adenosyl-L-methionine</keyword>
<evidence type="ECO:0000313" key="8">
    <source>
        <dbReference type="Proteomes" id="UP000095255"/>
    </source>
</evidence>
<dbReference type="GO" id="GO:0009307">
    <property type="term" value="P:DNA restriction-modification system"/>
    <property type="evidence" value="ECO:0007669"/>
    <property type="project" value="UniProtKB-KW"/>
</dbReference>
<evidence type="ECO:0000259" key="6">
    <source>
        <dbReference type="Pfam" id="PF01555"/>
    </source>
</evidence>
<dbReference type="GO" id="GO:0032259">
    <property type="term" value="P:methylation"/>
    <property type="evidence" value="ECO:0007669"/>
    <property type="project" value="UniProtKB-KW"/>
</dbReference>
<reference evidence="7 8" key="1">
    <citation type="submission" date="2016-09" db="EMBL/GenBank/DDBJ databases">
        <title>Desulfuribacillus arsenicus sp. nov., an obligately anaerobic, dissimilatory arsenic- and antimonate-reducing bacterium isolated from anoxic sediments.</title>
        <authorList>
            <person name="Abin C.A."/>
            <person name="Hollibaugh J.T."/>
        </authorList>
    </citation>
    <scope>NUCLEOTIDE SEQUENCE [LARGE SCALE GENOMIC DNA]</scope>
    <source>
        <strain evidence="7 8">MLFW-2</strain>
    </source>
</reference>
<dbReference type="InterPro" id="IPR029063">
    <property type="entry name" value="SAM-dependent_MTases_sf"/>
</dbReference>
<dbReference type="SUPFAM" id="SSF53335">
    <property type="entry name" value="S-adenosyl-L-methionine-dependent methyltransferases"/>
    <property type="match status" value="1"/>
</dbReference>
<dbReference type="GO" id="GO:0003677">
    <property type="term" value="F:DNA binding"/>
    <property type="evidence" value="ECO:0007669"/>
    <property type="project" value="InterPro"/>
</dbReference>
<organism evidence="7 8">
    <name type="scientific">Desulfuribacillus stibiiarsenatis</name>
    <dbReference type="NCBI Taxonomy" id="1390249"/>
    <lineage>
        <taxon>Bacteria</taxon>
        <taxon>Bacillati</taxon>
        <taxon>Bacillota</taxon>
        <taxon>Desulfuribacillia</taxon>
        <taxon>Desulfuribacillales</taxon>
        <taxon>Desulfuribacillaceae</taxon>
        <taxon>Desulfuribacillus</taxon>
    </lineage>
</organism>
<dbReference type="EMBL" id="MJAT01000009">
    <property type="protein sequence ID" value="OEH86023.1"/>
    <property type="molecule type" value="Genomic_DNA"/>
</dbReference>
<evidence type="ECO:0000313" key="7">
    <source>
        <dbReference type="EMBL" id="OEH86023.1"/>
    </source>
</evidence>
<evidence type="ECO:0000256" key="2">
    <source>
        <dbReference type="ARBA" id="ARBA00022603"/>
    </source>
</evidence>
<dbReference type="PRINTS" id="PR00506">
    <property type="entry name" value="D21N6MTFRASE"/>
</dbReference>
<dbReference type="InterPro" id="IPR002941">
    <property type="entry name" value="DNA_methylase_N4/N6"/>
</dbReference>